<sequence length="112" mass="12639">GIFIAERLYLSDDLAPASPGCGGSEARPAPDRRRRDGGRERDGRPEPAAGSHWSQRARHTQQRAPEPQQRDRGPQAKPQQRARHSQQRDRCPQARCDREAGGTRRGRKRIRG</sequence>
<keyword evidence="3" id="KW-1185">Reference proteome</keyword>
<feature type="non-terminal residue" evidence="2">
    <location>
        <position position="1"/>
    </location>
</feature>
<accession>K0SFT8</accession>
<gene>
    <name evidence="2" type="ORF">THAOC_19956</name>
</gene>
<feature type="compositionally biased region" description="Basic and acidic residues" evidence="1">
    <location>
        <begin position="86"/>
        <end position="102"/>
    </location>
</feature>
<protein>
    <submittedName>
        <fullName evidence="2">Uncharacterized protein</fullName>
    </submittedName>
</protein>
<proteinExistence type="predicted"/>
<evidence type="ECO:0000313" key="3">
    <source>
        <dbReference type="Proteomes" id="UP000266841"/>
    </source>
</evidence>
<reference evidence="2 3" key="1">
    <citation type="journal article" date="2012" name="Genome Biol.">
        <title>Genome and low-iron response of an oceanic diatom adapted to chronic iron limitation.</title>
        <authorList>
            <person name="Lommer M."/>
            <person name="Specht M."/>
            <person name="Roy A.S."/>
            <person name="Kraemer L."/>
            <person name="Andreson R."/>
            <person name="Gutowska M.A."/>
            <person name="Wolf J."/>
            <person name="Bergner S.V."/>
            <person name="Schilhabel M.B."/>
            <person name="Klostermeier U.C."/>
            <person name="Beiko R.G."/>
            <person name="Rosenstiel P."/>
            <person name="Hippler M."/>
            <person name="Laroche J."/>
        </authorList>
    </citation>
    <scope>NUCLEOTIDE SEQUENCE [LARGE SCALE GENOMIC DNA]</scope>
    <source>
        <strain evidence="2 3">CCMP1005</strain>
    </source>
</reference>
<organism evidence="2 3">
    <name type="scientific">Thalassiosira oceanica</name>
    <name type="common">Marine diatom</name>
    <dbReference type="NCBI Taxonomy" id="159749"/>
    <lineage>
        <taxon>Eukaryota</taxon>
        <taxon>Sar</taxon>
        <taxon>Stramenopiles</taxon>
        <taxon>Ochrophyta</taxon>
        <taxon>Bacillariophyta</taxon>
        <taxon>Coscinodiscophyceae</taxon>
        <taxon>Thalassiosirophycidae</taxon>
        <taxon>Thalassiosirales</taxon>
        <taxon>Thalassiosiraceae</taxon>
        <taxon>Thalassiosira</taxon>
    </lineage>
</organism>
<feature type="region of interest" description="Disordered" evidence="1">
    <location>
        <begin position="10"/>
        <end position="112"/>
    </location>
</feature>
<evidence type="ECO:0000256" key="1">
    <source>
        <dbReference type="SAM" id="MobiDB-lite"/>
    </source>
</evidence>
<dbReference type="EMBL" id="AGNL01022317">
    <property type="protein sequence ID" value="EJK59781.1"/>
    <property type="molecule type" value="Genomic_DNA"/>
</dbReference>
<dbReference type="AlphaFoldDB" id="K0SFT8"/>
<evidence type="ECO:0000313" key="2">
    <source>
        <dbReference type="EMBL" id="EJK59781.1"/>
    </source>
</evidence>
<comment type="caution">
    <text evidence="2">The sequence shown here is derived from an EMBL/GenBank/DDBJ whole genome shotgun (WGS) entry which is preliminary data.</text>
</comment>
<dbReference type="Proteomes" id="UP000266841">
    <property type="component" value="Unassembled WGS sequence"/>
</dbReference>
<name>K0SFT8_THAOC</name>
<feature type="compositionally biased region" description="Basic and acidic residues" evidence="1">
    <location>
        <begin position="28"/>
        <end position="45"/>
    </location>
</feature>